<feature type="region of interest" description="Disordered" evidence="2">
    <location>
        <begin position="359"/>
        <end position="390"/>
    </location>
</feature>
<dbReference type="Pfam" id="PF10180">
    <property type="entry name" value="WKF"/>
    <property type="match status" value="1"/>
</dbReference>
<evidence type="ECO:0000259" key="3">
    <source>
        <dbReference type="Pfam" id="PF10180"/>
    </source>
</evidence>
<evidence type="ECO:0000313" key="4">
    <source>
        <dbReference type="EMBL" id="KAA6411732.1"/>
    </source>
</evidence>
<evidence type="ECO:0000256" key="1">
    <source>
        <dbReference type="SAM" id="Coils"/>
    </source>
</evidence>
<proteinExistence type="predicted"/>
<evidence type="ECO:0000313" key="5">
    <source>
        <dbReference type="Proteomes" id="UP000324767"/>
    </source>
</evidence>
<protein>
    <recommendedName>
        <fullName evidence="3">WKF domain-containing protein</fullName>
    </recommendedName>
</protein>
<feature type="coiled-coil region" evidence="1">
    <location>
        <begin position="281"/>
        <end position="308"/>
    </location>
</feature>
<evidence type="ECO:0000256" key="2">
    <source>
        <dbReference type="SAM" id="MobiDB-lite"/>
    </source>
</evidence>
<feature type="compositionally biased region" description="Basic and acidic residues" evidence="2">
    <location>
        <begin position="24"/>
        <end position="34"/>
    </location>
</feature>
<reference evidence="4 5" key="1">
    <citation type="submission" date="2019-09" db="EMBL/GenBank/DDBJ databases">
        <title>The hologenome of the rock-dwelling lichen Lasallia pustulata.</title>
        <authorList>
            <person name="Greshake Tzovaras B."/>
            <person name="Segers F."/>
            <person name="Bicker A."/>
            <person name="Dal Grande F."/>
            <person name="Otte J."/>
            <person name="Hankeln T."/>
            <person name="Schmitt I."/>
            <person name="Ebersberger I."/>
        </authorList>
    </citation>
    <scope>NUCLEOTIDE SEQUENCE [LARGE SCALE GENOMIC DNA]</scope>
    <source>
        <strain evidence="4">A1-1</strain>
    </source>
</reference>
<name>A0A5M8PRR4_9LECA</name>
<dbReference type="PANTHER" id="PTHR22306">
    <property type="entry name" value="CHROMOSOME 7 OPEN READING FRAME 50"/>
    <property type="match status" value="1"/>
</dbReference>
<accession>A0A5M8PRR4</accession>
<dbReference type="EMBL" id="VXIT01000007">
    <property type="protein sequence ID" value="KAA6411732.1"/>
    <property type="molecule type" value="Genomic_DNA"/>
</dbReference>
<feature type="compositionally biased region" description="Polar residues" evidence="2">
    <location>
        <begin position="81"/>
        <end position="95"/>
    </location>
</feature>
<gene>
    <name evidence="4" type="ORF">FRX48_05013</name>
</gene>
<sequence length="485" mass="52625">MVPMVEPMVPHVPAWKKLGLKLKYAKDTPDDVIHTGDSAPNSRKRGPPESRLIAENTPTKKPKKSVSTSTEKPKRKDATPIQPSARQQEQQTPQSPIAAPCLTKRKSVTFTPDTKTEDGDSIKQLYHTWLAEQKAEDHSFTPDHAGQALKLASPSPLPPSNEPPATKAKKPKKAQPSKPAPPQPNPPSPALKYLTHHHTSLPTWKFSKAKQTTLLKHLFSPSLISPTHDPALSSYLSGLRAPTARSRIRATASTIITADEESLSAEPGPEAADMDDPALRRAHYQHALQRYKAQLRGLELDREDRERELDPAWRARLLKRKRAELVLWATEGAVEAGMAEAHADGGLGQTWGVWRVRRTGVPDDDDDESSSSSSESSSSGEEGRGDGGWGRRARARKRIVAVTAAVEVEGIAAMEAAAVAAAEAVAEAVVMVAATAIAIVAEPLATGPDLIIVSARQRDEQCEHHQVRALKDADQSHVTIESSNL</sequence>
<keyword evidence="1" id="KW-0175">Coiled coil</keyword>
<feature type="compositionally biased region" description="Low complexity" evidence="2">
    <location>
        <begin position="370"/>
        <end position="380"/>
    </location>
</feature>
<dbReference type="Proteomes" id="UP000324767">
    <property type="component" value="Unassembled WGS sequence"/>
</dbReference>
<feature type="region of interest" description="Disordered" evidence="2">
    <location>
        <begin position="24"/>
        <end position="120"/>
    </location>
</feature>
<dbReference type="PANTHER" id="PTHR22306:SF2">
    <property type="entry name" value="CHROMOSOME 7 OPEN READING FRAME 50"/>
    <property type="match status" value="1"/>
</dbReference>
<dbReference type="InterPro" id="IPR019327">
    <property type="entry name" value="WKF"/>
</dbReference>
<feature type="compositionally biased region" description="Pro residues" evidence="2">
    <location>
        <begin position="178"/>
        <end position="189"/>
    </location>
</feature>
<feature type="domain" description="WKF" evidence="3">
    <location>
        <begin position="192"/>
        <end position="254"/>
    </location>
</feature>
<dbReference type="OrthoDB" id="10261563at2759"/>
<feature type="region of interest" description="Disordered" evidence="2">
    <location>
        <begin position="134"/>
        <end position="193"/>
    </location>
</feature>
<organism evidence="4 5">
    <name type="scientific">Lasallia pustulata</name>
    <dbReference type="NCBI Taxonomy" id="136370"/>
    <lineage>
        <taxon>Eukaryota</taxon>
        <taxon>Fungi</taxon>
        <taxon>Dikarya</taxon>
        <taxon>Ascomycota</taxon>
        <taxon>Pezizomycotina</taxon>
        <taxon>Lecanoromycetes</taxon>
        <taxon>OSLEUM clade</taxon>
        <taxon>Umbilicariomycetidae</taxon>
        <taxon>Umbilicariales</taxon>
        <taxon>Umbilicariaceae</taxon>
        <taxon>Lasallia</taxon>
    </lineage>
</organism>
<comment type="caution">
    <text evidence="4">The sequence shown here is derived from an EMBL/GenBank/DDBJ whole genome shotgun (WGS) entry which is preliminary data.</text>
</comment>
<dbReference type="AlphaFoldDB" id="A0A5M8PRR4"/>